<evidence type="ECO:0000313" key="2">
    <source>
        <dbReference type="EMBL" id="KAJ6824740.1"/>
    </source>
</evidence>
<organism evidence="2 3">
    <name type="scientific">Iris pallida</name>
    <name type="common">Sweet iris</name>
    <dbReference type="NCBI Taxonomy" id="29817"/>
    <lineage>
        <taxon>Eukaryota</taxon>
        <taxon>Viridiplantae</taxon>
        <taxon>Streptophyta</taxon>
        <taxon>Embryophyta</taxon>
        <taxon>Tracheophyta</taxon>
        <taxon>Spermatophyta</taxon>
        <taxon>Magnoliopsida</taxon>
        <taxon>Liliopsida</taxon>
        <taxon>Asparagales</taxon>
        <taxon>Iridaceae</taxon>
        <taxon>Iridoideae</taxon>
        <taxon>Irideae</taxon>
        <taxon>Iris</taxon>
    </lineage>
</organism>
<dbReference type="Proteomes" id="UP001140949">
    <property type="component" value="Unassembled WGS sequence"/>
</dbReference>
<feature type="compositionally biased region" description="Basic residues" evidence="1">
    <location>
        <begin position="214"/>
        <end position="226"/>
    </location>
</feature>
<gene>
    <name evidence="2" type="ORF">M6B38_380110</name>
</gene>
<feature type="region of interest" description="Disordered" evidence="1">
    <location>
        <begin position="58"/>
        <end position="259"/>
    </location>
</feature>
<dbReference type="EMBL" id="JANAVB010021799">
    <property type="protein sequence ID" value="KAJ6824740.1"/>
    <property type="molecule type" value="Genomic_DNA"/>
</dbReference>
<feature type="compositionally biased region" description="Pro residues" evidence="1">
    <location>
        <begin position="158"/>
        <end position="168"/>
    </location>
</feature>
<feature type="compositionally biased region" description="Basic residues" evidence="1">
    <location>
        <begin position="82"/>
        <end position="93"/>
    </location>
</feature>
<feature type="compositionally biased region" description="Low complexity" evidence="1">
    <location>
        <begin position="195"/>
        <end position="208"/>
    </location>
</feature>
<accession>A0AAX6G7T8</accession>
<feature type="compositionally biased region" description="Basic residues" evidence="1">
    <location>
        <begin position="127"/>
        <end position="156"/>
    </location>
</feature>
<keyword evidence="3" id="KW-1185">Reference proteome</keyword>
<sequence length="378" mass="42777">MRPHWSTRISQHLSNSKHRNICTLGTEKNLCQRDRRDDCEREALATVAITIIHPVEAEDLLRDPQPPPQPHRALREAPRRQLQPRRLRLPRRPRSPEPRAGPRRRRHLRPRRRPRPRPLRPLLLPRRQPRSPPPRRRLLPRGRLRLRLRPQPRLRRLLPPPLPRPAGPRPVGRVPPRARAPLPRSPRRRRRRPPLARQRGARPPWYRGPTGGLRRGRQRGREHRAPRREARLGRGLRPDQGGGAGVDPALPRGRGRHGVGEGAAVRVAGAPQVDMEVLPAPRVGLRPRGGQRVRAGLVVLGRRGLERLPGGHGGRRGPGLAAGPAEVLLPGAQEDGSASVPQGVSQWRPLLPCVPRISRGSATHSRRWRIRAETFPNK</sequence>
<feature type="compositionally biased region" description="Basic residues" evidence="1">
    <location>
        <begin position="101"/>
        <end position="118"/>
    </location>
</feature>
<dbReference type="AlphaFoldDB" id="A0AAX6G7T8"/>
<evidence type="ECO:0000256" key="1">
    <source>
        <dbReference type="SAM" id="MobiDB-lite"/>
    </source>
</evidence>
<protein>
    <submittedName>
        <fullName evidence="2">Gibberellin receptor GID1L2</fullName>
    </submittedName>
</protein>
<keyword evidence="2" id="KW-0675">Receptor</keyword>
<feature type="compositionally biased region" description="Basic residues" evidence="1">
    <location>
        <begin position="185"/>
        <end position="194"/>
    </location>
</feature>
<proteinExistence type="predicted"/>
<name>A0AAX6G7T8_IRIPA</name>
<comment type="caution">
    <text evidence="2">The sequence shown here is derived from an EMBL/GenBank/DDBJ whole genome shotgun (WGS) entry which is preliminary data.</text>
</comment>
<reference evidence="2" key="1">
    <citation type="journal article" date="2023" name="GigaByte">
        <title>Genome assembly of the bearded iris, Iris pallida Lam.</title>
        <authorList>
            <person name="Bruccoleri R.E."/>
            <person name="Oakeley E.J."/>
            <person name="Faust A.M.E."/>
            <person name="Altorfer M."/>
            <person name="Dessus-Babus S."/>
            <person name="Burckhardt D."/>
            <person name="Oertli M."/>
            <person name="Naumann U."/>
            <person name="Petersen F."/>
            <person name="Wong J."/>
        </authorList>
    </citation>
    <scope>NUCLEOTIDE SEQUENCE</scope>
    <source>
        <strain evidence="2">GSM-AAB239-AS_SAM_17_03QT</strain>
    </source>
</reference>
<evidence type="ECO:0000313" key="3">
    <source>
        <dbReference type="Proteomes" id="UP001140949"/>
    </source>
</evidence>
<feature type="compositionally biased region" description="Low complexity" evidence="1">
    <location>
        <begin position="169"/>
        <end position="182"/>
    </location>
</feature>
<reference evidence="2" key="2">
    <citation type="submission" date="2023-04" db="EMBL/GenBank/DDBJ databases">
        <authorList>
            <person name="Bruccoleri R.E."/>
            <person name="Oakeley E.J."/>
            <person name="Faust A.-M."/>
            <person name="Dessus-Babus S."/>
            <person name="Altorfer M."/>
            <person name="Burckhardt D."/>
            <person name="Oertli M."/>
            <person name="Naumann U."/>
            <person name="Petersen F."/>
            <person name="Wong J."/>
        </authorList>
    </citation>
    <scope>NUCLEOTIDE SEQUENCE</scope>
    <source>
        <strain evidence="2">GSM-AAB239-AS_SAM_17_03QT</strain>
        <tissue evidence="2">Leaf</tissue>
    </source>
</reference>